<gene>
    <name evidence="7" type="ORF">C884_00531</name>
</gene>
<comment type="caution">
    <text evidence="7">The sequence shown here is derived from an EMBL/GenBank/DDBJ whole genome shotgun (WGS) entry which is preliminary data.</text>
</comment>
<dbReference type="PROSITE" id="PS50977">
    <property type="entry name" value="HTH_TETR_2"/>
    <property type="match status" value="1"/>
</dbReference>
<dbReference type="InterPro" id="IPR009057">
    <property type="entry name" value="Homeodomain-like_sf"/>
</dbReference>
<dbReference type="GO" id="GO:0000976">
    <property type="term" value="F:transcription cis-regulatory region binding"/>
    <property type="evidence" value="ECO:0007669"/>
    <property type="project" value="TreeGrafter"/>
</dbReference>
<keyword evidence="2 4" id="KW-0238">DNA-binding</keyword>
<evidence type="ECO:0000256" key="2">
    <source>
        <dbReference type="ARBA" id="ARBA00023125"/>
    </source>
</evidence>
<dbReference type="EMBL" id="ANHZ02000015">
    <property type="protein sequence ID" value="EME36363.1"/>
    <property type="molecule type" value="Genomic_DNA"/>
</dbReference>
<dbReference type="Pfam" id="PF00440">
    <property type="entry name" value="TetR_N"/>
    <property type="match status" value="1"/>
</dbReference>
<keyword evidence="3" id="KW-0804">Transcription</keyword>
<dbReference type="InterPro" id="IPR001647">
    <property type="entry name" value="HTH_TetR"/>
</dbReference>
<feature type="region of interest" description="Disordered" evidence="5">
    <location>
        <begin position="234"/>
        <end position="267"/>
    </location>
</feature>
<dbReference type="InterPro" id="IPR050109">
    <property type="entry name" value="HTH-type_TetR-like_transc_reg"/>
</dbReference>
<keyword evidence="8" id="KW-1185">Reference proteome</keyword>
<evidence type="ECO:0000256" key="4">
    <source>
        <dbReference type="PROSITE-ProRule" id="PRU00335"/>
    </source>
</evidence>
<keyword evidence="1" id="KW-0805">Transcription regulation</keyword>
<dbReference type="PANTHER" id="PTHR30055:SF234">
    <property type="entry name" value="HTH-TYPE TRANSCRIPTIONAL REGULATOR BETI"/>
    <property type="match status" value="1"/>
</dbReference>
<evidence type="ECO:0000313" key="8">
    <source>
        <dbReference type="Proteomes" id="UP000009877"/>
    </source>
</evidence>
<evidence type="ECO:0000256" key="3">
    <source>
        <dbReference type="ARBA" id="ARBA00023163"/>
    </source>
</evidence>
<dbReference type="SUPFAM" id="SSF46689">
    <property type="entry name" value="Homeodomain-like"/>
    <property type="match status" value="1"/>
</dbReference>
<evidence type="ECO:0000256" key="1">
    <source>
        <dbReference type="ARBA" id="ARBA00023015"/>
    </source>
</evidence>
<feature type="compositionally biased region" description="Polar residues" evidence="5">
    <location>
        <begin position="1"/>
        <end position="13"/>
    </location>
</feature>
<accession>M2XU87</accession>
<protein>
    <submittedName>
        <fullName evidence="7">Transcriptional regulator, TetR family</fullName>
    </submittedName>
</protein>
<proteinExistence type="predicted"/>
<sequence length="303" mass="31731">MDPAQQQPVSETSAAGGCSRPVAPSSKPSADPVRAADLAEDDLRTQSVRWAVELFEREGFEATSVADIAAAAGISRATFFRQVGGKEDAVFADHAPLLERIEAWMLQRLAEDGADAHVIVCEASLQVLSHLARDLPAARRRYGVVRSVAALREREIVTERRYERLFVQTLRAHLPQADSLGTVVFAAAVTAAHNHALRSLLRDEHAQQPQAVDAAVESLRAALKDLRARLATGSAGLGGETGEDGDGHGGPGAHGGPGMLDGGSRADSSAADAVTVVVATAPSSSDSGVDVDAVVEKVRRALS</sequence>
<feature type="region of interest" description="Disordered" evidence="5">
    <location>
        <begin position="1"/>
        <end position="35"/>
    </location>
</feature>
<dbReference type="AlphaFoldDB" id="M2XU87"/>
<organism evidence="7 8">
    <name type="scientific">Kocuria palustris PEL</name>
    <dbReference type="NCBI Taxonomy" id="1236550"/>
    <lineage>
        <taxon>Bacteria</taxon>
        <taxon>Bacillati</taxon>
        <taxon>Actinomycetota</taxon>
        <taxon>Actinomycetes</taxon>
        <taxon>Micrococcales</taxon>
        <taxon>Micrococcaceae</taxon>
        <taxon>Kocuria</taxon>
    </lineage>
</organism>
<feature type="domain" description="HTH tetR-type" evidence="6">
    <location>
        <begin position="41"/>
        <end position="101"/>
    </location>
</feature>
<dbReference type="Gene3D" id="1.10.357.10">
    <property type="entry name" value="Tetracycline Repressor, domain 2"/>
    <property type="match status" value="1"/>
</dbReference>
<dbReference type="Proteomes" id="UP000009877">
    <property type="component" value="Unassembled WGS sequence"/>
</dbReference>
<dbReference type="RefSeq" id="WP_006214953.1">
    <property type="nucleotide sequence ID" value="NZ_ANHZ02000015.1"/>
</dbReference>
<evidence type="ECO:0000259" key="6">
    <source>
        <dbReference type="PROSITE" id="PS50977"/>
    </source>
</evidence>
<dbReference type="GO" id="GO:0003700">
    <property type="term" value="F:DNA-binding transcription factor activity"/>
    <property type="evidence" value="ECO:0007669"/>
    <property type="project" value="TreeGrafter"/>
</dbReference>
<evidence type="ECO:0000256" key="5">
    <source>
        <dbReference type="SAM" id="MobiDB-lite"/>
    </source>
</evidence>
<name>M2XU87_9MICC</name>
<reference evidence="7 8" key="1">
    <citation type="journal article" date="2014" name="Genome Announc.">
        <title>Draft Genome Sequence of Kocuria palustris PEL.</title>
        <authorList>
            <person name="Sharma G."/>
            <person name="Khatri I."/>
            <person name="Subramanian S."/>
        </authorList>
    </citation>
    <scope>NUCLEOTIDE SEQUENCE [LARGE SCALE GENOMIC DNA]</scope>
    <source>
        <strain evidence="7 8">PEL</strain>
    </source>
</reference>
<feature type="DNA-binding region" description="H-T-H motif" evidence="4">
    <location>
        <begin position="64"/>
        <end position="83"/>
    </location>
</feature>
<feature type="compositionally biased region" description="Gly residues" evidence="5">
    <location>
        <begin position="248"/>
        <end position="261"/>
    </location>
</feature>
<dbReference type="PANTHER" id="PTHR30055">
    <property type="entry name" value="HTH-TYPE TRANSCRIPTIONAL REGULATOR RUTR"/>
    <property type="match status" value="1"/>
</dbReference>
<evidence type="ECO:0000313" key="7">
    <source>
        <dbReference type="EMBL" id="EME36363.1"/>
    </source>
</evidence>